<keyword evidence="2" id="KW-1185">Reference proteome</keyword>
<comment type="caution">
    <text evidence="1">The sequence shown here is derived from an EMBL/GenBank/DDBJ whole genome shotgun (WGS) entry which is preliminary data.</text>
</comment>
<name>A0ACB8GB96_9SAUR</name>
<proteinExistence type="predicted"/>
<reference evidence="1" key="1">
    <citation type="submission" date="2021-08" db="EMBL/GenBank/DDBJ databases">
        <title>The first chromosome-level gecko genome reveals the dynamic sex chromosomes of Neotropical dwarf geckos (Sphaerodactylidae: Sphaerodactylus).</title>
        <authorList>
            <person name="Pinto B.J."/>
            <person name="Keating S.E."/>
            <person name="Gamble T."/>
        </authorList>
    </citation>
    <scope>NUCLEOTIDE SEQUENCE</scope>
    <source>
        <strain evidence="1">TG3544</strain>
    </source>
</reference>
<protein>
    <submittedName>
        <fullName evidence="1">Uncharacterized protein</fullName>
    </submittedName>
</protein>
<evidence type="ECO:0000313" key="1">
    <source>
        <dbReference type="EMBL" id="KAH8016924.1"/>
    </source>
</evidence>
<dbReference type="EMBL" id="CM037614">
    <property type="protein sequence ID" value="KAH8016924.1"/>
    <property type="molecule type" value="Genomic_DNA"/>
</dbReference>
<evidence type="ECO:0000313" key="2">
    <source>
        <dbReference type="Proteomes" id="UP000827872"/>
    </source>
</evidence>
<sequence>MMPLVTSPVESVGEKVCNLRAGRGSTALTQFACPDVTSIMDIVTSQGNASAELAGKGCYCDECIRSQLLYSPQALQEWCHLHQHRSKEATRVPVTWLHWSNCEIEINECDANPARMEEAALI</sequence>
<organism evidence="1 2">
    <name type="scientific">Sphaerodactylus townsendi</name>
    <dbReference type="NCBI Taxonomy" id="933632"/>
    <lineage>
        <taxon>Eukaryota</taxon>
        <taxon>Metazoa</taxon>
        <taxon>Chordata</taxon>
        <taxon>Craniata</taxon>
        <taxon>Vertebrata</taxon>
        <taxon>Euteleostomi</taxon>
        <taxon>Lepidosauria</taxon>
        <taxon>Squamata</taxon>
        <taxon>Bifurcata</taxon>
        <taxon>Gekkota</taxon>
        <taxon>Sphaerodactylidae</taxon>
        <taxon>Sphaerodactylus</taxon>
    </lineage>
</organism>
<gene>
    <name evidence="1" type="ORF">K3G42_024336</name>
</gene>
<dbReference type="Proteomes" id="UP000827872">
    <property type="component" value="Linkage Group LG01"/>
</dbReference>
<accession>A0ACB8GB96</accession>